<reference evidence="1" key="1">
    <citation type="journal article" date="2021" name="Proc. Natl. Acad. Sci. U.S.A.">
        <title>A Catalog of Tens of Thousands of Viruses from Human Metagenomes Reveals Hidden Associations with Chronic Diseases.</title>
        <authorList>
            <person name="Tisza M.J."/>
            <person name="Buck C.B."/>
        </authorList>
    </citation>
    <scope>NUCLEOTIDE SEQUENCE</scope>
    <source>
        <strain evidence="1">CtgXL3</strain>
    </source>
</reference>
<accession>A0A8S5QRV3</accession>
<name>A0A8S5QRV3_9CAUD</name>
<organism evidence="1">
    <name type="scientific">Myoviridae sp. ctgXL3</name>
    <dbReference type="NCBI Taxonomy" id="2826681"/>
    <lineage>
        <taxon>Viruses</taxon>
        <taxon>Duplodnaviria</taxon>
        <taxon>Heunggongvirae</taxon>
        <taxon>Uroviricota</taxon>
        <taxon>Caudoviricetes</taxon>
    </lineage>
</organism>
<dbReference type="EMBL" id="BK015712">
    <property type="protein sequence ID" value="DAE21477.1"/>
    <property type="molecule type" value="Genomic_DNA"/>
</dbReference>
<proteinExistence type="predicted"/>
<evidence type="ECO:0000313" key="1">
    <source>
        <dbReference type="EMBL" id="DAE21477.1"/>
    </source>
</evidence>
<protein>
    <submittedName>
        <fullName evidence="1">Uncharacterized protein</fullName>
    </submittedName>
</protein>
<sequence length="48" mass="5626">MLLVCGCLCFWLYLITGVWCCQHFFAINFVDIHTKCGKQRIYKVCGCF</sequence>